<keyword evidence="5" id="KW-1185">Reference proteome</keyword>
<dbReference type="PROSITE" id="PS51186">
    <property type="entry name" value="GNAT"/>
    <property type="match status" value="1"/>
</dbReference>
<sequence length="226" mass="26102">MNPDYTKLDNPVWYSLSETHHEFAVDYNTIKFYHPDYCPFGGFTTQENITKSIDVYSELTDNFFIVGEKPQLSNQLELKKELICLQMIINNRLDIEIKENIVALTTSEHIDALFELVSLVQPGYFKRKTALLGNYFGIFKDNKLIAVTGERMKMNDFTEVSAIVTHPDYTGQGYAKQLIAHAVNTIFDQNKTPYLHVVESNISAIKLYEKLGFTTRRKMSLWHISK</sequence>
<comment type="caution">
    <text evidence="4">The sequence shown here is derived from an EMBL/GenBank/DDBJ whole genome shotgun (WGS) entry which is preliminary data.</text>
</comment>
<dbReference type="PANTHER" id="PTHR43420:SF3">
    <property type="entry name" value="N-ACETYLTRANSFERASE DOMAIN-CONTAINING PROTEIN"/>
    <property type="match status" value="1"/>
</dbReference>
<dbReference type="Proteomes" id="UP001430919">
    <property type="component" value="Unassembled WGS sequence"/>
</dbReference>
<gene>
    <name evidence="4" type="ORF">LNQ49_08265</name>
</gene>
<dbReference type="InterPro" id="IPR016181">
    <property type="entry name" value="Acyl_CoA_acyltransferase"/>
</dbReference>
<evidence type="ECO:0000313" key="4">
    <source>
        <dbReference type="EMBL" id="MCC9071571.1"/>
    </source>
</evidence>
<evidence type="ECO:0000256" key="2">
    <source>
        <dbReference type="ARBA" id="ARBA00023315"/>
    </source>
</evidence>
<dbReference type="Gene3D" id="3.40.630.30">
    <property type="match status" value="1"/>
</dbReference>
<dbReference type="InterPro" id="IPR000182">
    <property type="entry name" value="GNAT_dom"/>
</dbReference>
<feature type="domain" description="N-acetyltransferase" evidence="3">
    <location>
        <begin position="99"/>
        <end position="226"/>
    </location>
</feature>
<dbReference type="Pfam" id="PF00583">
    <property type="entry name" value="Acetyltransf_1"/>
    <property type="match status" value="1"/>
</dbReference>
<reference evidence="4" key="1">
    <citation type="submission" date="2021-11" db="EMBL/GenBank/DDBJ databases">
        <title>Description of novel Flavobacterium species.</title>
        <authorList>
            <person name="Saticioglu I.B."/>
            <person name="Ay H."/>
            <person name="Altun S."/>
            <person name="Duman M."/>
        </authorList>
    </citation>
    <scope>NUCLEOTIDE SEQUENCE</scope>
    <source>
        <strain evidence="4">F-65</strain>
    </source>
</reference>
<evidence type="ECO:0000259" key="3">
    <source>
        <dbReference type="PROSITE" id="PS51186"/>
    </source>
</evidence>
<organism evidence="4 5">
    <name type="scientific">Flavobacterium pisciphilum</name>
    <dbReference type="NCBI Taxonomy" id="2893755"/>
    <lineage>
        <taxon>Bacteria</taxon>
        <taxon>Pseudomonadati</taxon>
        <taxon>Bacteroidota</taxon>
        <taxon>Flavobacteriia</taxon>
        <taxon>Flavobacteriales</taxon>
        <taxon>Flavobacteriaceae</taxon>
        <taxon>Flavobacterium</taxon>
    </lineage>
</organism>
<evidence type="ECO:0000313" key="5">
    <source>
        <dbReference type="Proteomes" id="UP001430919"/>
    </source>
</evidence>
<accession>A0ABS8MS37</accession>
<proteinExistence type="predicted"/>
<protein>
    <submittedName>
        <fullName evidence="4">GNAT family N-acetyltransferase</fullName>
    </submittedName>
</protein>
<dbReference type="RefSeq" id="WP_229988179.1">
    <property type="nucleotide sequence ID" value="NZ_JAJJMO010000001.1"/>
</dbReference>
<name>A0ABS8MS37_9FLAO</name>
<evidence type="ECO:0000256" key="1">
    <source>
        <dbReference type="ARBA" id="ARBA00022679"/>
    </source>
</evidence>
<dbReference type="SUPFAM" id="SSF55729">
    <property type="entry name" value="Acyl-CoA N-acyltransferases (Nat)"/>
    <property type="match status" value="1"/>
</dbReference>
<dbReference type="PANTHER" id="PTHR43420">
    <property type="entry name" value="ACETYLTRANSFERASE"/>
    <property type="match status" value="1"/>
</dbReference>
<keyword evidence="2" id="KW-0012">Acyltransferase</keyword>
<dbReference type="CDD" id="cd04301">
    <property type="entry name" value="NAT_SF"/>
    <property type="match status" value="1"/>
</dbReference>
<keyword evidence="1" id="KW-0808">Transferase</keyword>
<dbReference type="EMBL" id="JAJJMO010000001">
    <property type="protein sequence ID" value="MCC9071571.1"/>
    <property type="molecule type" value="Genomic_DNA"/>
</dbReference>
<dbReference type="InterPro" id="IPR050680">
    <property type="entry name" value="YpeA/RimI_acetyltransf"/>
</dbReference>